<evidence type="ECO:0000313" key="1">
    <source>
        <dbReference type="EMBL" id="CAG8805123.1"/>
    </source>
</evidence>
<dbReference type="EMBL" id="CAJVQC010065054">
    <property type="protein sequence ID" value="CAG8805123.1"/>
    <property type="molecule type" value="Genomic_DNA"/>
</dbReference>
<feature type="non-terminal residue" evidence="1">
    <location>
        <position position="1"/>
    </location>
</feature>
<dbReference type="Proteomes" id="UP000789920">
    <property type="component" value="Unassembled WGS sequence"/>
</dbReference>
<name>A0ACA9RSL6_9GLOM</name>
<protein>
    <submittedName>
        <fullName evidence="1">35342_t:CDS:1</fullName>
    </submittedName>
</protein>
<evidence type="ECO:0000313" key="2">
    <source>
        <dbReference type="Proteomes" id="UP000789920"/>
    </source>
</evidence>
<proteinExistence type="predicted"/>
<reference evidence="1" key="1">
    <citation type="submission" date="2021-06" db="EMBL/GenBank/DDBJ databases">
        <authorList>
            <person name="Kallberg Y."/>
            <person name="Tangrot J."/>
            <person name="Rosling A."/>
        </authorList>
    </citation>
    <scope>NUCLEOTIDE SEQUENCE</scope>
    <source>
        <strain evidence="1">MA461A</strain>
    </source>
</reference>
<comment type="caution">
    <text evidence="1">The sequence shown here is derived from an EMBL/GenBank/DDBJ whole genome shotgun (WGS) entry which is preliminary data.</text>
</comment>
<feature type="non-terminal residue" evidence="1">
    <location>
        <position position="156"/>
    </location>
</feature>
<keyword evidence="2" id="KW-1185">Reference proteome</keyword>
<organism evidence="1 2">
    <name type="scientific">Racocetra persica</name>
    <dbReference type="NCBI Taxonomy" id="160502"/>
    <lineage>
        <taxon>Eukaryota</taxon>
        <taxon>Fungi</taxon>
        <taxon>Fungi incertae sedis</taxon>
        <taxon>Mucoromycota</taxon>
        <taxon>Glomeromycotina</taxon>
        <taxon>Glomeromycetes</taxon>
        <taxon>Diversisporales</taxon>
        <taxon>Gigasporaceae</taxon>
        <taxon>Racocetra</taxon>
    </lineage>
</organism>
<sequence length="156" mass="17970">LDQIIASTFFVGVGMSNLLLRFTNDSYDPSCRATIGVDFKIRTIELDGLRIKLHIWDTPTTPYYRGVNGILLVYDVTNEWSFNSILNNIRNWFSNVEQHANEGVNKILIGNKCDWVEKKAITKERGQELADKFRVIFFETSAKENINVEEAFFTLI</sequence>
<gene>
    <name evidence="1" type="ORF">RPERSI_LOCUS21862</name>
</gene>
<accession>A0ACA9RSL6</accession>